<dbReference type="AlphaFoldDB" id="A0A1D1XHH7"/>
<keyword evidence="2" id="KW-0732">Signal</keyword>
<gene>
    <name evidence="3" type="primary">LBRM_05_0060</name>
    <name evidence="3" type="ORF">g.135475</name>
</gene>
<proteinExistence type="predicted"/>
<protein>
    <submittedName>
        <fullName evidence="3">Major vault protein</fullName>
    </submittedName>
</protein>
<dbReference type="EMBL" id="GDJX01026114">
    <property type="protein sequence ID" value="JAT41822.1"/>
    <property type="molecule type" value="Transcribed_RNA"/>
</dbReference>
<evidence type="ECO:0000256" key="1">
    <source>
        <dbReference type="SAM" id="MobiDB-lite"/>
    </source>
</evidence>
<feature type="non-terminal residue" evidence="3">
    <location>
        <position position="1"/>
    </location>
</feature>
<feature type="compositionally biased region" description="Basic and acidic residues" evidence="1">
    <location>
        <begin position="64"/>
        <end position="76"/>
    </location>
</feature>
<feature type="signal peptide" evidence="2">
    <location>
        <begin position="1"/>
        <end position="27"/>
    </location>
</feature>
<evidence type="ECO:0000256" key="2">
    <source>
        <dbReference type="SAM" id="SignalP"/>
    </source>
</evidence>
<accession>A0A1D1XHH7</accession>
<feature type="region of interest" description="Disordered" evidence="1">
    <location>
        <begin position="53"/>
        <end position="90"/>
    </location>
</feature>
<feature type="chain" id="PRO_5008899472" evidence="2">
    <location>
        <begin position="28"/>
        <end position="120"/>
    </location>
</feature>
<reference evidence="3" key="1">
    <citation type="submission" date="2015-07" db="EMBL/GenBank/DDBJ databases">
        <title>Transcriptome Assembly of Anthurium amnicola.</title>
        <authorList>
            <person name="Suzuki J."/>
        </authorList>
    </citation>
    <scope>NUCLEOTIDE SEQUENCE</scope>
</reference>
<name>A0A1D1XHH7_9ARAE</name>
<evidence type="ECO:0000313" key="3">
    <source>
        <dbReference type="EMBL" id="JAT41822.1"/>
    </source>
</evidence>
<organism evidence="3">
    <name type="scientific">Anthurium amnicola</name>
    <dbReference type="NCBI Taxonomy" id="1678845"/>
    <lineage>
        <taxon>Eukaryota</taxon>
        <taxon>Viridiplantae</taxon>
        <taxon>Streptophyta</taxon>
        <taxon>Embryophyta</taxon>
        <taxon>Tracheophyta</taxon>
        <taxon>Spermatophyta</taxon>
        <taxon>Magnoliopsida</taxon>
        <taxon>Liliopsida</taxon>
        <taxon>Araceae</taxon>
        <taxon>Pothoideae</taxon>
        <taxon>Potheae</taxon>
        <taxon>Anthurium</taxon>
    </lineage>
</organism>
<feature type="non-terminal residue" evidence="3">
    <location>
        <position position="120"/>
    </location>
</feature>
<sequence length="120" mass="12479">PPQHESPMNPLALALFLLSIPAASSTAETHAVEALGSGAPPNPLTEVEAAAAAGHPPNTTAVVDQRDRGCGHAEPRHQHRQKHPSCAHGPAACEAASPRHACCFRRFCRDLSADPLNCGA</sequence>